<name>A0ABY8NDL6_9GAMM</name>
<organism evidence="1 2">
    <name type="scientific">Microbulbifer bruguierae</name>
    <dbReference type="NCBI Taxonomy" id="3029061"/>
    <lineage>
        <taxon>Bacteria</taxon>
        <taxon>Pseudomonadati</taxon>
        <taxon>Pseudomonadota</taxon>
        <taxon>Gammaproteobacteria</taxon>
        <taxon>Cellvibrionales</taxon>
        <taxon>Microbulbiferaceae</taxon>
        <taxon>Microbulbifer</taxon>
    </lineage>
</organism>
<evidence type="ECO:0000313" key="2">
    <source>
        <dbReference type="Proteomes" id="UP001236500"/>
    </source>
</evidence>
<dbReference type="EMBL" id="CP118605">
    <property type="protein sequence ID" value="WGL16810.1"/>
    <property type="molecule type" value="Genomic_DNA"/>
</dbReference>
<reference evidence="1 2" key="1">
    <citation type="submission" date="2023-02" db="EMBL/GenBank/DDBJ databases">
        <title>Description and genomic characterization of Microbulbifer bruguierae sp. nov., isolated from the sediment of mangrove plant Bruguiera sexangula.</title>
        <authorList>
            <person name="Long M."/>
        </authorList>
    </citation>
    <scope>NUCLEOTIDE SEQUENCE [LARGE SCALE GENOMIC DNA]</scope>
    <source>
        <strain evidence="1 2">H12</strain>
    </source>
</reference>
<evidence type="ECO:0000313" key="1">
    <source>
        <dbReference type="EMBL" id="WGL16810.1"/>
    </source>
</evidence>
<dbReference type="Proteomes" id="UP001236500">
    <property type="component" value="Chromosome"/>
</dbReference>
<keyword evidence="2" id="KW-1185">Reference proteome</keyword>
<protein>
    <submittedName>
        <fullName evidence="1">Uncharacterized protein</fullName>
    </submittedName>
</protein>
<accession>A0ABY8NDL6</accession>
<gene>
    <name evidence="1" type="ORF">PVT68_00580</name>
</gene>
<proteinExistence type="predicted"/>
<dbReference type="RefSeq" id="WP_280320630.1">
    <property type="nucleotide sequence ID" value="NZ_CP118605.1"/>
</dbReference>
<sequence length="61" mass="7194">MDKSWHLPCDDEHLTYRQFIQLAAEVFGTEEQYKILKKWQLKLAGMFNKTARGAAELLPHF</sequence>